<accession>A0A6D2HF14</accession>
<dbReference type="InterPro" id="IPR044730">
    <property type="entry name" value="RNase_H-like_dom_plant"/>
</dbReference>
<gene>
    <name evidence="3" type="ORF">MERR_LOCUS1806</name>
</gene>
<dbReference type="CDD" id="cd06222">
    <property type="entry name" value="RNase_H_like"/>
    <property type="match status" value="1"/>
</dbReference>
<feature type="domain" description="Reverse transcriptase zinc-binding" evidence="2">
    <location>
        <begin position="136"/>
        <end position="204"/>
    </location>
</feature>
<comment type="caution">
    <text evidence="3">The sequence shown here is derived from an EMBL/GenBank/DDBJ whole genome shotgun (WGS) entry which is preliminary data.</text>
</comment>
<dbReference type="InterPro" id="IPR012337">
    <property type="entry name" value="RNaseH-like_sf"/>
</dbReference>
<evidence type="ECO:0000313" key="4">
    <source>
        <dbReference type="Proteomes" id="UP000467841"/>
    </source>
</evidence>
<dbReference type="InterPro" id="IPR002156">
    <property type="entry name" value="RNaseH_domain"/>
</dbReference>
<feature type="domain" description="RNase H type-1" evidence="1">
    <location>
        <begin position="300"/>
        <end position="411"/>
    </location>
</feature>
<dbReference type="InterPro" id="IPR026960">
    <property type="entry name" value="RVT-Znf"/>
</dbReference>
<dbReference type="PANTHER" id="PTHR47074">
    <property type="entry name" value="BNAC02G40300D PROTEIN"/>
    <property type="match status" value="1"/>
</dbReference>
<sequence length="443" mass="50104">MCTNPNSLLAKVFKGRYFPQCSPLEARLGSRPSFDWSSIHIAQGLMRQGMRRNFGAGPNDWDSDEWKWQNIQTLFAEEDVALIGQIKPARGTKDGGFSWIHNNDGAYTVKYGYWIWSHKINPESITQQHDAAPSLNPIYQAVWKTNTSPRIQGFMWRALANCLAVAHNMSKKRLTKCKQCPRCGAEDEDVNHVLFTCPYARLVWALSPLAFLFYPTPSSSVYTNMANLLLHVNEMKDDEISMRLFYGPGSYGEFGRQEMTFASRGNRPGRIKLQKQLYKTLWSGRRIRRQSPRLHQLAKGSSTCSVAWILRDDARNGRWYGAKTYSSLISSLEAEAAALTWAMAVVDNLGFEEVVFESDSRSLIQAIAHPASWPRLQCYIDDITGGRRFLKATFTTCRREANGIADCIAKSSLSKPLYSAILDCSIPAWLSPMLEKEKPCVTL</sequence>
<keyword evidence="4" id="KW-1185">Reference proteome</keyword>
<dbReference type="SUPFAM" id="SSF53098">
    <property type="entry name" value="Ribonuclease H-like"/>
    <property type="match status" value="1"/>
</dbReference>
<dbReference type="OrthoDB" id="1113032at2759"/>
<dbReference type="GO" id="GO:0003676">
    <property type="term" value="F:nucleic acid binding"/>
    <property type="evidence" value="ECO:0007669"/>
    <property type="project" value="InterPro"/>
</dbReference>
<dbReference type="PANTHER" id="PTHR47074:SF11">
    <property type="entry name" value="REVERSE TRANSCRIPTASE-LIKE PROTEIN"/>
    <property type="match status" value="1"/>
</dbReference>
<name>A0A6D2HF14_9BRAS</name>
<dbReference type="Proteomes" id="UP000467841">
    <property type="component" value="Unassembled WGS sequence"/>
</dbReference>
<dbReference type="Pfam" id="PF13456">
    <property type="entry name" value="RVT_3"/>
    <property type="match status" value="1"/>
</dbReference>
<dbReference type="InterPro" id="IPR036397">
    <property type="entry name" value="RNaseH_sf"/>
</dbReference>
<dbReference type="InterPro" id="IPR052929">
    <property type="entry name" value="RNase_H-like_EbsB-rel"/>
</dbReference>
<organism evidence="3 4">
    <name type="scientific">Microthlaspi erraticum</name>
    <dbReference type="NCBI Taxonomy" id="1685480"/>
    <lineage>
        <taxon>Eukaryota</taxon>
        <taxon>Viridiplantae</taxon>
        <taxon>Streptophyta</taxon>
        <taxon>Embryophyta</taxon>
        <taxon>Tracheophyta</taxon>
        <taxon>Spermatophyta</taxon>
        <taxon>Magnoliopsida</taxon>
        <taxon>eudicotyledons</taxon>
        <taxon>Gunneridae</taxon>
        <taxon>Pentapetalae</taxon>
        <taxon>rosids</taxon>
        <taxon>malvids</taxon>
        <taxon>Brassicales</taxon>
        <taxon>Brassicaceae</taxon>
        <taxon>Coluteocarpeae</taxon>
        <taxon>Microthlaspi</taxon>
    </lineage>
</organism>
<protein>
    <recommendedName>
        <fullName evidence="5">RNase H type-1 domain-containing protein</fullName>
    </recommendedName>
</protein>
<dbReference type="GO" id="GO:0004523">
    <property type="term" value="F:RNA-DNA hybrid ribonuclease activity"/>
    <property type="evidence" value="ECO:0007669"/>
    <property type="project" value="InterPro"/>
</dbReference>
<proteinExistence type="predicted"/>
<evidence type="ECO:0000259" key="1">
    <source>
        <dbReference type="Pfam" id="PF13456"/>
    </source>
</evidence>
<reference evidence="3" key="1">
    <citation type="submission" date="2020-01" db="EMBL/GenBank/DDBJ databases">
        <authorList>
            <person name="Mishra B."/>
        </authorList>
    </citation>
    <scope>NUCLEOTIDE SEQUENCE [LARGE SCALE GENOMIC DNA]</scope>
</reference>
<dbReference type="AlphaFoldDB" id="A0A6D2HF14"/>
<dbReference type="Pfam" id="PF13966">
    <property type="entry name" value="zf-RVT"/>
    <property type="match status" value="1"/>
</dbReference>
<evidence type="ECO:0000313" key="3">
    <source>
        <dbReference type="EMBL" id="CAA7014572.1"/>
    </source>
</evidence>
<dbReference type="EMBL" id="CACVBM020000111">
    <property type="protein sequence ID" value="CAA7014572.1"/>
    <property type="molecule type" value="Genomic_DNA"/>
</dbReference>
<evidence type="ECO:0000259" key="2">
    <source>
        <dbReference type="Pfam" id="PF13966"/>
    </source>
</evidence>
<dbReference type="Gene3D" id="3.30.420.10">
    <property type="entry name" value="Ribonuclease H-like superfamily/Ribonuclease H"/>
    <property type="match status" value="1"/>
</dbReference>
<evidence type="ECO:0008006" key="5">
    <source>
        <dbReference type="Google" id="ProtNLM"/>
    </source>
</evidence>